<dbReference type="CDD" id="cd00093">
    <property type="entry name" value="HTH_XRE"/>
    <property type="match status" value="1"/>
</dbReference>
<dbReference type="RefSeq" id="WP_244753674.1">
    <property type="nucleotide sequence ID" value="NZ_CP095074.1"/>
</dbReference>
<protein>
    <submittedName>
        <fullName evidence="3">Helix-turn-helix transcriptional regulator</fullName>
    </submittedName>
</protein>
<dbReference type="Gene3D" id="1.10.260.40">
    <property type="entry name" value="lambda repressor-like DNA-binding domains"/>
    <property type="match status" value="1"/>
</dbReference>
<dbReference type="PROSITE" id="PS50943">
    <property type="entry name" value="HTH_CROC1"/>
    <property type="match status" value="1"/>
</dbReference>
<sequence>MDFHKRLTLLRKKKKLSREDLAKKLELSYSAISKYESGNRQPDYNTLREISDFFNCSIDYLLGKEQYQYNDTHSNFDPIRETNNLFIKYGVEDAGFWDIEKWKEMSPEDIRSLEDYFDYLYNKSRDKNLKSKDHKEVDDI</sequence>
<name>A0ABY4H1M6_9BACI</name>
<dbReference type="InterPro" id="IPR001387">
    <property type="entry name" value="Cro/C1-type_HTH"/>
</dbReference>
<dbReference type="PANTHER" id="PTHR46558:SF11">
    <property type="entry name" value="HTH-TYPE TRANSCRIPTIONAL REGULATOR XRE"/>
    <property type="match status" value="1"/>
</dbReference>
<evidence type="ECO:0000313" key="4">
    <source>
        <dbReference type="Proteomes" id="UP000831880"/>
    </source>
</evidence>
<dbReference type="EMBL" id="CP095074">
    <property type="protein sequence ID" value="UOQ94065.1"/>
    <property type="molecule type" value="Genomic_DNA"/>
</dbReference>
<feature type="domain" description="HTH cro/C1-type" evidence="2">
    <location>
        <begin position="7"/>
        <end position="61"/>
    </location>
</feature>
<dbReference type="InterPro" id="IPR010982">
    <property type="entry name" value="Lambda_DNA-bd_dom_sf"/>
</dbReference>
<evidence type="ECO:0000313" key="3">
    <source>
        <dbReference type="EMBL" id="UOQ94065.1"/>
    </source>
</evidence>
<evidence type="ECO:0000259" key="2">
    <source>
        <dbReference type="PROSITE" id="PS50943"/>
    </source>
</evidence>
<proteinExistence type="predicted"/>
<dbReference type="SMART" id="SM00530">
    <property type="entry name" value="HTH_XRE"/>
    <property type="match status" value="1"/>
</dbReference>
<organism evidence="3 4">
    <name type="scientific">Halobacillus shinanisalinarum</name>
    <dbReference type="NCBI Taxonomy" id="2932258"/>
    <lineage>
        <taxon>Bacteria</taxon>
        <taxon>Bacillati</taxon>
        <taxon>Bacillota</taxon>
        <taxon>Bacilli</taxon>
        <taxon>Bacillales</taxon>
        <taxon>Bacillaceae</taxon>
        <taxon>Halobacillus</taxon>
    </lineage>
</organism>
<dbReference type="SUPFAM" id="SSF47413">
    <property type="entry name" value="lambda repressor-like DNA-binding domains"/>
    <property type="match status" value="1"/>
</dbReference>
<evidence type="ECO:0000256" key="1">
    <source>
        <dbReference type="ARBA" id="ARBA00023125"/>
    </source>
</evidence>
<gene>
    <name evidence="3" type="ORF">MUO14_03590</name>
</gene>
<dbReference type="Pfam" id="PF01381">
    <property type="entry name" value="HTH_3"/>
    <property type="match status" value="1"/>
</dbReference>
<keyword evidence="4" id="KW-1185">Reference proteome</keyword>
<accession>A0ABY4H1M6</accession>
<keyword evidence="1" id="KW-0238">DNA-binding</keyword>
<dbReference type="Proteomes" id="UP000831880">
    <property type="component" value="Chromosome"/>
</dbReference>
<reference evidence="3 4" key="1">
    <citation type="submission" date="2022-04" db="EMBL/GenBank/DDBJ databases">
        <title>Halobacillus sp. isolated from saltern.</title>
        <authorList>
            <person name="Won M."/>
            <person name="Lee C.-M."/>
            <person name="Woen H.-Y."/>
            <person name="Kwon S.-W."/>
        </authorList>
    </citation>
    <scope>NUCLEOTIDE SEQUENCE [LARGE SCALE GENOMIC DNA]</scope>
    <source>
        <strain evidence="3 4">SSTM10-2</strain>
    </source>
</reference>
<dbReference type="PANTHER" id="PTHR46558">
    <property type="entry name" value="TRACRIPTIONAL REGULATORY PROTEIN-RELATED-RELATED"/>
    <property type="match status" value="1"/>
</dbReference>